<reference evidence="2 3" key="1">
    <citation type="journal article" date="2023" name="Plants (Basel)">
        <title>Bridging the Gap: Combining Genomics and Transcriptomics Approaches to Understand Stylosanthes scabra, an Orphan Legume from the Brazilian Caatinga.</title>
        <authorList>
            <person name="Ferreira-Neto J.R.C."/>
            <person name="da Silva M.D."/>
            <person name="Binneck E."/>
            <person name="de Melo N.F."/>
            <person name="da Silva R.H."/>
            <person name="de Melo A.L.T.M."/>
            <person name="Pandolfi V."/>
            <person name="Bustamante F.O."/>
            <person name="Brasileiro-Vidal A.C."/>
            <person name="Benko-Iseppon A.M."/>
        </authorList>
    </citation>
    <scope>NUCLEOTIDE SEQUENCE [LARGE SCALE GENOMIC DNA]</scope>
    <source>
        <tissue evidence="2">Leaves</tissue>
    </source>
</reference>
<accession>A0ABU6RPB0</accession>
<keyword evidence="3" id="KW-1185">Reference proteome</keyword>
<comment type="caution">
    <text evidence="2">The sequence shown here is derived from an EMBL/GenBank/DDBJ whole genome shotgun (WGS) entry which is preliminary data.</text>
</comment>
<proteinExistence type="predicted"/>
<gene>
    <name evidence="2" type="ORF">PIB30_073315</name>
</gene>
<sequence>MDSGKLSTQIEKKVSSNSLNLSFVQLLWSGCFTHQSHSNTLSDPIETTLRKTIVSLRPHKCHQNTNQQQQHSSTKARGPTVTAVKQQQNSDSGIASPETKNRGSRGIEMAQKRTIGTTTAGLVERDAAEGVLKEPTAGNTCSTLDDGGGRRVDDGSGGAEDDVESKGTTATGQWRSERKRSDVRTAASLQGGTTDLESCSLSLYDFSFPKP</sequence>
<evidence type="ECO:0000313" key="2">
    <source>
        <dbReference type="EMBL" id="MED6125932.1"/>
    </source>
</evidence>
<feature type="region of interest" description="Disordered" evidence="1">
    <location>
        <begin position="135"/>
        <end position="187"/>
    </location>
</feature>
<protein>
    <submittedName>
        <fullName evidence="2">Uncharacterized protein</fullName>
    </submittedName>
</protein>
<feature type="compositionally biased region" description="Polar residues" evidence="1">
    <location>
        <begin position="83"/>
        <end position="93"/>
    </location>
</feature>
<dbReference type="Proteomes" id="UP001341840">
    <property type="component" value="Unassembled WGS sequence"/>
</dbReference>
<feature type="region of interest" description="Disordered" evidence="1">
    <location>
        <begin position="58"/>
        <end position="120"/>
    </location>
</feature>
<dbReference type="PROSITE" id="PS51257">
    <property type="entry name" value="PROKAR_LIPOPROTEIN"/>
    <property type="match status" value="1"/>
</dbReference>
<dbReference type="EMBL" id="JASCZI010031095">
    <property type="protein sequence ID" value="MED6125932.1"/>
    <property type="molecule type" value="Genomic_DNA"/>
</dbReference>
<name>A0ABU6RPB0_9FABA</name>
<organism evidence="2 3">
    <name type="scientific">Stylosanthes scabra</name>
    <dbReference type="NCBI Taxonomy" id="79078"/>
    <lineage>
        <taxon>Eukaryota</taxon>
        <taxon>Viridiplantae</taxon>
        <taxon>Streptophyta</taxon>
        <taxon>Embryophyta</taxon>
        <taxon>Tracheophyta</taxon>
        <taxon>Spermatophyta</taxon>
        <taxon>Magnoliopsida</taxon>
        <taxon>eudicotyledons</taxon>
        <taxon>Gunneridae</taxon>
        <taxon>Pentapetalae</taxon>
        <taxon>rosids</taxon>
        <taxon>fabids</taxon>
        <taxon>Fabales</taxon>
        <taxon>Fabaceae</taxon>
        <taxon>Papilionoideae</taxon>
        <taxon>50 kb inversion clade</taxon>
        <taxon>dalbergioids sensu lato</taxon>
        <taxon>Dalbergieae</taxon>
        <taxon>Pterocarpus clade</taxon>
        <taxon>Stylosanthes</taxon>
    </lineage>
</organism>
<evidence type="ECO:0000313" key="3">
    <source>
        <dbReference type="Proteomes" id="UP001341840"/>
    </source>
</evidence>
<evidence type="ECO:0000256" key="1">
    <source>
        <dbReference type="SAM" id="MobiDB-lite"/>
    </source>
</evidence>
<feature type="compositionally biased region" description="Low complexity" evidence="1">
    <location>
        <begin position="63"/>
        <end position="73"/>
    </location>
</feature>